<feature type="signal peptide" evidence="1">
    <location>
        <begin position="1"/>
        <end position="20"/>
    </location>
</feature>
<dbReference type="EMBL" id="VVXK01000009">
    <property type="protein sequence ID" value="KAA2370204.1"/>
    <property type="molecule type" value="Genomic_DNA"/>
</dbReference>
<reference evidence="2 3" key="1">
    <citation type="journal article" date="2019" name="Nat. Med.">
        <title>A library of human gut bacterial isolates paired with longitudinal multiomics data enables mechanistic microbiome research.</title>
        <authorList>
            <person name="Poyet M."/>
            <person name="Groussin M."/>
            <person name="Gibbons S.M."/>
            <person name="Avila-Pacheco J."/>
            <person name="Jiang X."/>
            <person name="Kearney S.M."/>
            <person name="Perrotta A.R."/>
            <person name="Berdy B."/>
            <person name="Zhao S."/>
            <person name="Lieberman T.D."/>
            <person name="Swanson P.K."/>
            <person name="Smith M."/>
            <person name="Roesemann S."/>
            <person name="Alexander J.E."/>
            <person name="Rich S.A."/>
            <person name="Livny J."/>
            <person name="Vlamakis H."/>
            <person name="Clish C."/>
            <person name="Bullock K."/>
            <person name="Deik A."/>
            <person name="Scott J."/>
            <person name="Pierce K.A."/>
            <person name="Xavier R.J."/>
            <person name="Alm E.J."/>
        </authorList>
    </citation>
    <scope>NUCLEOTIDE SEQUENCE [LARGE SCALE GENOMIC DNA]</scope>
    <source>
        <strain evidence="2 3">BIOML-A2</strain>
    </source>
</reference>
<dbReference type="RefSeq" id="WP_149887292.1">
    <property type="nucleotide sequence ID" value="NZ_DBEXFN010000098.1"/>
</dbReference>
<gene>
    <name evidence="2" type="ORF">F2Y13_07675</name>
</gene>
<dbReference type="AlphaFoldDB" id="A0A5B3G9F2"/>
<name>A0A5B3G9F2_9BACT</name>
<evidence type="ECO:0008006" key="4">
    <source>
        <dbReference type="Google" id="ProtNLM"/>
    </source>
</evidence>
<organism evidence="2 3">
    <name type="scientific">Alistipes shahii</name>
    <dbReference type="NCBI Taxonomy" id="328814"/>
    <lineage>
        <taxon>Bacteria</taxon>
        <taxon>Pseudomonadati</taxon>
        <taxon>Bacteroidota</taxon>
        <taxon>Bacteroidia</taxon>
        <taxon>Bacteroidales</taxon>
        <taxon>Rikenellaceae</taxon>
        <taxon>Alistipes</taxon>
    </lineage>
</organism>
<proteinExistence type="predicted"/>
<dbReference type="Proteomes" id="UP000323567">
    <property type="component" value="Unassembled WGS sequence"/>
</dbReference>
<feature type="chain" id="PRO_5022881757" description="DUF3244 domain-containing protein" evidence="1">
    <location>
        <begin position="21"/>
        <end position="138"/>
    </location>
</feature>
<accession>A0A5B3G9F2</accession>
<keyword evidence="1" id="KW-0732">Signal</keyword>
<sequence length="138" mass="15925">MKKFIAFLIITLSFDSFAFAQSTNDETEKAPPMEGVELIRKVLHFDIEGEIYTDVEVAIKSNSPDYFFVNKHRVKVKVTDSNGKIVWNKTMKNVYLYVFSNGQIQVGRPKFSQLVIYSGKRANKYEKGIIREKEGVYN</sequence>
<comment type="caution">
    <text evidence="2">The sequence shown here is derived from an EMBL/GenBank/DDBJ whole genome shotgun (WGS) entry which is preliminary data.</text>
</comment>
<evidence type="ECO:0000256" key="1">
    <source>
        <dbReference type="SAM" id="SignalP"/>
    </source>
</evidence>
<evidence type="ECO:0000313" key="2">
    <source>
        <dbReference type="EMBL" id="KAA2370204.1"/>
    </source>
</evidence>
<protein>
    <recommendedName>
        <fullName evidence="4">DUF3244 domain-containing protein</fullName>
    </recommendedName>
</protein>
<evidence type="ECO:0000313" key="3">
    <source>
        <dbReference type="Proteomes" id="UP000323567"/>
    </source>
</evidence>